<protein>
    <submittedName>
        <fullName evidence="2">Uncharacterized protein</fullName>
    </submittedName>
</protein>
<evidence type="ECO:0000256" key="1">
    <source>
        <dbReference type="SAM" id="MobiDB-lite"/>
    </source>
</evidence>
<name>A0A6A6T076_9PLEO</name>
<gene>
    <name evidence="2" type="ORF">K491DRAFT_694719</name>
</gene>
<dbReference type="AlphaFoldDB" id="A0A6A6T076"/>
<feature type="compositionally biased region" description="Basic and acidic residues" evidence="1">
    <location>
        <begin position="41"/>
        <end position="50"/>
    </location>
</feature>
<sequence length="113" mass="13359">MCLVTTKPSRRSLDNPPRHSSRYSAHPPAGVVRLPRNSTHSYRESREYVRDDYRRSEPRVVEYRRSSRPEIEYHEPGRTTRRSVSVVRERDVGRASRGSFVDERRASSVRFRD</sequence>
<proteinExistence type="predicted"/>
<evidence type="ECO:0000313" key="3">
    <source>
        <dbReference type="Proteomes" id="UP000799324"/>
    </source>
</evidence>
<organism evidence="2 3">
    <name type="scientific">Lophiostoma macrostomum CBS 122681</name>
    <dbReference type="NCBI Taxonomy" id="1314788"/>
    <lineage>
        <taxon>Eukaryota</taxon>
        <taxon>Fungi</taxon>
        <taxon>Dikarya</taxon>
        <taxon>Ascomycota</taxon>
        <taxon>Pezizomycotina</taxon>
        <taxon>Dothideomycetes</taxon>
        <taxon>Pleosporomycetidae</taxon>
        <taxon>Pleosporales</taxon>
        <taxon>Lophiostomataceae</taxon>
        <taxon>Lophiostoma</taxon>
    </lineage>
</organism>
<accession>A0A6A6T076</accession>
<feature type="compositionally biased region" description="Basic and acidic residues" evidence="1">
    <location>
        <begin position="66"/>
        <end position="78"/>
    </location>
</feature>
<dbReference type="EMBL" id="MU004381">
    <property type="protein sequence ID" value="KAF2653429.1"/>
    <property type="molecule type" value="Genomic_DNA"/>
</dbReference>
<feature type="region of interest" description="Disordered" evidence="1">
    <location>
        <begin position="1"/>
        <end position="50"/>
    </location>
</feature>
<feature type="compositionally biased region" description="Basic and acidic residues" evidence="1">
    <location>
        <begin position="87"/>
        <end position="113"/>
    </location>
</feature>
<feature type="region of interest" description="Disordered" evidence="1">
    <location>
        <begin position="66"/>
        <end position="113"/>
    </location>
</feature>
<dbReference type="Proteomes" id="UP000799324">
    <property type="component" value="Unassembled WGS sequence"/>
</dbReference>
<dbReference type="OrthoDB" id="3781412at2759"/>
<evidence type="ECO:0000313" key="2">
    <source>
        <dbReference type="EMBL" id="KAF2653429.1"/>
    </source>
</evidence>
<keyword evidence="3" id="KW-1185">Reference proteome</keyword>
<reference evidence="2" key="1">
    <citation type="journal article" date="2020" name="Stud. Mycol.">
        <title>101 Dothideomycetes genomes: a test case for predicting lifestyles and emergence of pathogens.</title>
        <authorList>
            <person name="Haridas S."/>
            <person name="Albert R."/>
            <person name="Binder M."/>
            <person name="Bloem J."/>
            <person name="Labutti K."/>
            <person name="Salamov A."/>
            <person name="Andreopoulos B."/>
            <person name="Baker S."/>
            <person name="Barry K."/>
            <person name="Bills G."/>
            <person name="Bluhm B."/>
            <person name="Cannon C."/>
            <person name="Castanera R."/>
            <person name="Culley D."/>
            <person name="Daum C."/>
            <person name="Ezra D."/>
            <person name="Gonzalez J."/>
            <person name="Henrissat B."/>
            <person name="Kuo A."/>
            <person name="Liang C."/>
            <person name="Lipzen A."/>
            <person name="Lutzoni F."/>
            <person name="Magnuson J."/>
            <person name="Mondo S."/>
            <person name="Nolan M."/>
            <person name="Ohm R."/>
            <person name="Pangilinan J."/>
            <person name="Park H.-J."/>
            <person name="Ramirez L."/>
            <person name="Alfaro M."/>
            <person name="Sun H."/>
            <person name="Tritt A."/>
            <person name="Yoshinaga Y."/>
            <person name="Zwiers L.-H."/>
            <person name="Turgeon B."/>
            <person name="Goodwin S."/>
            <person name="Spatafora J."/>
            <person name="Crous P."/>
            <person name="Grigoriev I."/>
        </authorList>
    </citation>
    <scope>NUCLEOTIDE SEQUENCE</scope>
    <source>
        <strain evidence="2">CBS 122681</strain>
    </source>
</reference>